<evidence type="ECO:0000313" key="12">
    <source>
        <dbReference type="EMBL" id="CAH1995112.1"/>
    </source>
</evidence>
<dbReference type="Pfam" id="PF02949">
    <property type="entry name" value="7tm_6"/>
    <property type="match status" value="1"/>
</dbReference>
<dbReference type="GO" id="GO:0007165">
    <property type="term" value="P:signal transduction"/>
    <property type="evidence" value="ECO:0007669"/>
    <property type="project" value="UniProtKB-KW"/>
</dbReference>
<proteinExistence type="predicted"/>
<keyword evidence="3" id="KW-0716">Sensory transduction</keyword>
<evidence type="ECO:0000256" key="10">
    <source>
        <dbReference type="SAM" id="Phobius"/>
    </source>
</evidence>
<comment type="caution">
    <text evidence="12">The sequence shown here is derived from an EMBL/GenBank/DDBJ whole genome shotgun (WGS) entry which is preliminary data.</text>
</comment>
<evidence type="ECO:0000256" key="5">
    <source>
        <dbReference type="ARBA" id="ARBA00022725"/>
    </source>
</evidence>
<evidence type="ECO:0000256" key="3">
    <source>
        <dbReference type="ARBA" id="ARBA00022606"/>
    </source>
</evidence>
<keyword evidence="5" id="KW-0552">Olfaction</keyword>
<dbReference type="GO" id="GO:0005886">
    <property type="term" value="C:plasma membrane"/>
    <property type="evidence" value="ECO:0007669"/>
    <property type="project" value="UniProtKB-SubCell"/>
</dbReference>
<comment type="subcellular location">
    <subcellularLocation>
        <location evidence="1">Cell membrane</location>
        <topology evidence="1">Multi-pass membrane protein</topology>
    </subcellularLocation>
</comment>
<dbReference type="GO" id="GO:0005549">
    <property type="term" value="F:odorant binding"/>
    <property type="evidence" value="ECO:0007669"/>
    <property type="project" value="InterPro"/>
</dbReference>
<protein>
    <recommendedName>
        <fullName evidence="14">Odorant receptor</fullName>
    </recommendedName>
</protein>
<accession>A0A9P0LK32</accession>
<evidence type="ECO:0000256" key="8">
    <source>
        <dbReference type="ARBA" id="ARBA00023170"/>
    </source>
</evidence>
<keyword evidence="11" id="KW-0732">Signal</keyword>
<dbReference type="OrthoDB" id="6734366at2759"/>
<keyword evidence="13" id="KW-1185">Reference proteome</keyword>
<feature type="transmembrane region" description="Helical" evidence="10">
    <location>
        <begin position="170"/>
        <end position="190"/>
    </location>
</feature>
<feature type="transmembrane region" description="Helical" evidence="10">
    <location>
        <begin position="60"/>
        <end position="79"/>
    </location>
</feature>
<evidence type="ECO:0000256" key="2">
    <source>
        <dbReference type="ARBA" id="ARBA00022475"/>
    </source>
</evidence>
<evidence type="ECO:0000256" key="9">
    <source>
        <dbReference type="ARBA" id="ARBA00023224"/>
    </source>
</evidence>
<keyword evidence="7 10" id="KW-0472">Membrane</keyword>
<keyword evidence="9" id="KW-0807">Transducer</keyword>
<dbReference type="InterPro" id="IPR004117">
    <property type="entry name" value="7tm6_olfct_rcpt"/>
</dbReference>
<feature type="transmembrane region" description="Helical" evidence="10">
    <location>
        <begin position="202"/>
        <end position="223"/>
    </location>
</feature>
<keyword evidence="4 10" id="KW-0812">Transmembrane</keyword>
<dbReference type="PANTHER" id="PTHR21137">
    <property type="entry name" value="ODORANT RECEPTOR"/>
    <property type="match status" value="1"/>
</dbReference>
<feature type="transmembrane region" description="Helical" evidence="10">
    <location>
        <begin position="99"/>
        <end position="129"/>
    </location>
</feature>
<name>A0A9P0LK32_ACAOB</name>
<sequence length="294" mass="33706">MFIYTSTVTNWMMVVCIFLNSEDVYAMICQLESAAFQPKSQKEYLYIHEWKGSAYFIKKLFYGLSLTLTCLAPIVGVLQGKTAPLVSYIPPWIHWRVYFWLQALVSVCNATMGATYISFLCTMLIEAIIQVACLKERLQFTEDRRSLVECIERYSEITEFTKRLHHICKIGLSAVIVAGVLNTCTTFSLIVKVKFIELAFLVPYMSCIVAIIYIHCFYGTILATESEDIPYSLFSSKWINTDDSHKRTLLLFMVFSKKQITIKLVGGTLTMSLPLFVQIMRTAYAYFNVLQSVE</sequence>
<keyword evidence="6 10" id="KW-1133">Transmembrane helix</keyword>
<evidence type="ECO:0000313" key="13">
    <source>
        <dbReference type="Proteomes" id="UP001152888"/>
    </source>
</evidence>
<evidence type="ECO:0000256" key="1">
    <source>
        <dbReference type="ARBA" id="ARBA00004651"/>
    </source>
</evidence>
<evidence type="ECO:0000256" key="7">
    <source>
        <dbReference type="ARBA" id="ARBA00023136"/>
    </source>
</evidence>
<feature type="signal peptide" evidence="11">
    <location>
        <begin position="1"/>
        <end position="26"/>
    </location>
</feature>
<dbReference type="Proteomes" id="UP001152888">
    <property type="component" value="Unassembled WGS sequence"/>
</dbReference>
<dbReference type="GO" id="GO:0004984">
    <property type="term" value="F:olfactory receptor activity"/>
    <property type="evidence" value="ECO:0007669"/>
    <property type="project" value="InterPro"/>
</dbReference>
<evidence type="ECO:0008006" key="14">
    <source>
        <dbReference type="Google" id="ProtNLM"/>
    </source>
</evidence>
<evidence type="ECO:0000256" key="11">
    <source>
        <dbReference type="SAM" id="SignalP"/>
    </source>
</evidence>
<evidence type="ECO:0000256" key="6">
    <source>
        <dbReference type="ARBA" id="ARBA00022989"/>
    </source>
</evidence>
<gene>
    <name evidence="12" type="ORF">ACAOBT_LOCUS22393</name>
</gene>
<organism evidence="12 13">
    <name type="scientific">Acanthoscelides obtectus</name>
    <name type="common">Bean weevil</name>
    <name type="synonym">Bruchus obtectus</name>
    <dbReference type="NCBI Taxonomy" id="200917"/>
    <lineage>
        <taxon>Eukaryota</taxon>
        <taxon>Metazoa</taxon>
        <taxon>Ecdysozoa</taxon>
        <taxon>Arthropoda</taxon>
        <taxon>Hexapoda</taxon>
        <taxon>Insecta</taxon>
        <taxon>Pterygota</taxon>
        <taxon>Neoptera</taxon>
        <taxon>Endopterygota</taxon>
        <taxon>Coleoptera</taxon>
        <taxon>Polyphaga</taxon>
        <taxon>Cucujiformia</taxon>
        <taxon>Chrysomeloidea</taxon>
        <taxon>Chrysomelidae</taxon>
        <taxon>Bruchinae</taxon>
        <taxon>Bruchini</taxon>
        <taxon>Acanthoscelides</taxon>
    </lineage>
</organism>
<feature type="transmembrane region" description="Helical" evidence="10">
    <location>
        <begin position="260"/>
        <end position="280"/>
    </location>
</feature>
<keyword evidence="8" id="KW-0675">Receptor</keyword>
<dbReference type="PANTHER" id="PTHR21137:SF35">
    <property type="entry name" value="ODORANT RECEPTOR 19A-RELATED"/>
    <property type="match status" value="1"/>
</dbReference>
<evidence type="ECO:0000256" key="4">
    <source>
        <dbReference type="ARBA" id="ARBA00022692"/>
    </source>
</evidence>
<dbReference type="AlphaFoldDB" id="A0A9P0LK32"/>
<feature type="chain" id="PRO_5040168559" description="Odorant receptor" evidence="11">
    <location>
        <begin position="27"/>
        <end position="294"/>
    </location>
</feature>
<keyword evidence="2" id="KW-1003">Cell membrane</keyword>
<dbReference type="EMBL" id="CAKOFQ010007214">
    <property type="protein sequence ID" value="CAH1995112.1"/>
    <property type="molecule type" value="Genomic_DNA"/>
</dbReference>
<reference evidence="12" key="1">
    <citation type="submission" date="2022-03" db="EMBL/GenBank/DDBJ databases">
        <authorList>
            <person name="Sayadi A."/>
        </authorList>
    </citation>
    <scope>NUCLEOTIDE SEQUENCE</scope>
</reference>